<accession>A0ABX1WH77</accession>
<feature type="transmembrane region" description="Helical" evidence="1">
    <location>
        <begin position="7"/>
        <end position="25"/>
    </location>
</feature>
<gene>
    <name evidence="3" type="ORF">GS617_20685</name>
</gene>
<comment type="caution">
    <text evidence="3">The sequence shown here is derived from an EMBL/GenBank/DDBJ whole genome shotgun (WGS) entry which is preliminary data.</text>
</comment>
<reference evidence="3 4" key="1">
    <citation type="submission" date="2019-12" db="EMBL/GenBank/DDBJ databases">
        <title>Ruegeria JWLKs population differentiation of coral mucus and skeleton niches.</title>
        <authorList>
            <person name="Luo D."/>
        </authorList>
    </citation>
    <scope>NUCLEOTIDE SEQUENCE [LARGE SCALE GENOMIC DNA]</scope>
    <source>
        <strain evidence="3 4">HKCCD6238</strain>
    </source>
</reference>
<dbReference type="PANTHER" id="PTHR43081">
    <property type="entry name" value="ADENYLATE CYCLASE, TERMINAL-DIFFERENTIATION SPECIFIC-RELATED"/>
    <property type="match status" value="1"/>
</dbReference>
<dbReference type="RefSeq" id="WP_171169420.1">
    <property type="nucleotide sequence ID" value="NZ_WVQY01000013.1"/>
</dbReference>
<dbReference type="PROSITE" id="PS50125">
    <property type="entry name" value="GUANYLATE_CYCLASE_2"/>
    <property type="match status" value="1"/>
</dbReference>
<organism evidence="3 4">
    <name type="scientific">Ruegeria atlantica</name>
    <dbReference type="NCBI Taxonomy" id="81569"/>
    <lineage>
        <taxon>Bacteria</taxon>
        <taxon>Pseudomonadati</taxon>
        <taxon>Pseudomonadota</taxon>
        <taxon>Alphaproteobacteria</taxon>
        <taxon>Rhodobacterales</taxon>
        <taxon>Roseobacteraceae</taxon>
        <taxon>Ruegeria</taxon>
    </lineage>
</organism>
<dbReference type="PANTHER" id="PTHR43081:SF1">
    <property type="entry name" value="ADENYLATE CYCLASE, TERMINAL-DIFFERENTIATION SPECIFIC"/>
    <property type="match status" value="1"/>
</dbReference>
<evidence type="ECO:0000259" key="2">
    <source>
        <dbReference type="PROSITE" id="PS50125"/>
    </source>
</evidence>
<dbReference type="SUPFAM" id="SSF55073">
    <property type="entry name" value="Nucleotide cyclase"/>
    <property type="match status" value="1"/>
</dbReference>
<protein>
    <submittedName>
        <fullName evidence="3">Adenylate/guanylate cyclase domain-containing protein</fullName>
    </submittedName>
</protein>
<dbReference type="CDD" id="cd07302">
    <property type="entry name" value="CHD"/>
    <property type="match status" value="1"/>
</dbReference>
<keyword evidence="1" id="KW-0472">Membrane</keyword>
<dbReference type="InterPro" id="IPR050697">
    <property type="entry name" value="Adenylyl/Guanylyl_Cyclase_3/4"/>
</dbReference>
<keyword evidence="1" id="KW-0812">Transmembrane</keyword>
<dbReference type="Gene3D" id="3.30.70.1230">
    <property type="entry name" value="Nucleotide cyclase"/>
    <property type="match status" value="1"/>
</dbReference>
<dbReference type="EMBL" id="WVQY01000013">
    <property type="protein sequence ID" value="NOD32690.1"/>
    <property type="molecule type" value="Genomic_DNA"/>
</dbReference>
<dbReference type="InterPro" id="IPR001054">
    <property type="entry name" value="A/G_cyclase"/>
</dbReference>
<feature type="transmembrane region" description="Helical" evidence="1">
    <location>
        <begin position="31"/>
        <end position="52"/>
    </location>
</feature>
<evidence type="ECO:0000256" key="1">
    <source>
        <dbReference type="SAM" id="Phobius"/>
    </source>
</evidence>
<dbReference type="SMART" id="SM00044">
    <property type="entry name" value="CYCc"/>
    <property type="match status" value="1"/>
</dbReference>
<proteinExistence type="predicted"/>
<dbReference type="Pfam" id="PF00211">
    <property type="entry name" value="Guanylate_cyc"/>
    <property type="match status" value="1"/>
</dbReference>
<sequence length="308" mass="33867">MRNARLIEAGVLTFQIAFLAAAIYVALKFSILAGALLFLGLAIGFTVLIYNYDAWLIKKLTSDEQPLAFSLCQSGFVGRVRRFTRLLPASPRCRLCLVPFRGFGKVLGIKPSSENPNFCRSCFEGLPTKTLDAEVGLLFADMRGFTPWSEEHSPAEAADMLTRFYCIAEKEIARDDALIEFIGDQVMAIYPVQMASLRERTADVMLRAAQRLLDSIKSEPSMLSVGIGINMGVAQVGEMATGSSRSFTAVGDVVNTAARLQSQASENEILLSEGVYNKLSSRTLDFETSEILLKGKSEAMRTYLLKMV</sequence>
<dbReference type="InterPro" id="IPR029787">
    <property type="entry name" value="Nucleotide_cyclase"/>
</dbReference>
<dbReference type="Proteomes" id="UP000599383">
    <property type="component" value="Unassembled WGS sequence"/>
</dbReference>
<name>A0ABX1WH77_9RHOB</name>
<evidence type="ECO:0000313" key="3">
    <source>
        <dbReference type="EMBL" id="NOD32690.1"/>
    </source>
</evidence>
<keyword evidence="4" id="KW-1185">Reference proteome</keyword>
<evidence type="ECO:0000313" key="4">
    <source>
        <dbReference type="Proteomes" id="UP000599383"/>
    </source>
</evidence>
<feature type="domain" description="Guanylate cyclase" evidence="2">
    <location>
        <begin position="136"/>
        <end position="261"/>
    </location>
</feature>
<keyword evidence="1" id="KW-1133">Transmembrane helix</keyword>